<feature type="compositionally biased region" description="Low complexity" evidence="1">
    <location>
        <begin position="95"/>
        <end position="113"/>
    </location>
</feature>
<evidence type="ECO:0000313" key="2">
    <source>
        <dbReference type="EMBL" id="NGO78208.1"/>
    </source>
</evidence>
<feature type="compositionally biased region" description="Low complexity" evidence="1">
    <location>
        <begin position="64"/>
        <end position="80"/>
    </location>
</feature>
<feature type="compositionally biased region" description="Low complexity" evidence="1">
    <location>
        <begin position="39"/>
        <end position="54"/>
    </location>
</feature>
<feature type="region of interest" description="Disordered" evidence="1">
    <location>
        <begin position="1"/>
        <end position="221"/>
    </location>
</feature>
<feature type="compositionally biased region" description="Pro residues" evidence="1">
    <location>
        <begin position="11"/>
        <end position="21"/>
    </location>
</feature>
<evidence type="ECO:0000256" key="1">
    <source>
        <dbReference type="SAM" id="MobiDB-lite"/>
    </source>
</evidence>
<proteinExistence type="predicted"/>
<keyword evidence="3" id="KW-1185">Reference proteome</keyword>
<sequence>MSTEAQRADIPPRPATPPPPLASSRLPDHAPAADRVPGDSVSAHSASPDSAHPAELPPRPAGPETPAGGVPVPVPVQNGAESALSGGSPAGPPLADAVAAGRASRARRASSGEGLLGRTVSRPETADDGAPVPVPPMPPVPPRPAGAPAVGGDADAERSDAGLRPGSSPSRTQPSAATVSRTDGDRDASAGPGADRTRGAFAAPGADPHPDAFTSPRTAPT</sequence>
<dbReference type="AlphaFoldDB" id="A0A6G4XLA7"/>
<dbReference type="EMBL" id="JAAKZW010000092">
    <property type="protein sequence ID" value="NGO78208.1"/>
    <property type="molecule type" value="Genomic_DNA"/>
</dbReference>
<gene>
    <name evidence="2" type="ORF">G6045_21445</name>
</gene>
<name>A0A6G4XLA7_9ACTN</name>
<feature type="non-terminal residue" evidence="2">
    <location>
        <position position="221"/>
    </location>
</feature>
<feature type="compositionally biased region" description="Polar residues" evidence="1">
    <location>
        <begin position="167"/>
        <end position="181"/>
    </location>
</feature>
<reference evidence="2 3" key="1">
    <citation type="submission" date="2020-02" db="EMBL/GenBank/DDBJ databases">
        <title>Whole-genome analyses of novel actinobacteria.</title>
        <authorList>
            <person name="Sahin N."/>
            <person name="Tokatli A."/>
        </authorList>
    </citation>
    <scope>NUCLEOTIDE SEQUENCE [LARGE SCALE GENOMIC DNA]</scope>
    <source>
        <strain evidence="2 3">YC504</strain>
    </source>
</reference>
<dbReference type="Proteomes" id="UP000481109">
    <property type="component" value="Unassembled WGS sequence"/>
</dbReference>
<feature type="compositionally biased region" description="Pro residues" evidence="1">
    <location>
        <begin position="132"/>
        <end position="145"/>
    </location>
</feature>
<protein>
    <submittedName>
        <fullName evidence="2">Uncharacterized protein</fullName>
    </submittedName>
</protein>
<comment type="caution">
    <text evidence="2">The sequence shown here is derived from an EMBL/GenBank/DDBJ whole genome shotgun (WGS) entry which is preliminary data.</text>
</comment>
<accession>A0A6G4XLA7</accession>
<evidence type="ECO:0000313" key="3">
    <source>
        <dbReference type="Proteomes" id="UP000481109"/>
    </source>
</evidence>
<organism evidence="2 3">
    <name type="scientific">Streptomyces mesophilus</name>
    <dbReference type="NCBI Taxonomy" id="1775132"/>
    <lineage>
        <taxon>Bacteria</taxon>
        <taxon>Bacillati</taxon>
        <taxon>Actinomycetota</taxon>
        <taxon>Actinomycetes</taxon>
        <taxon>Kitasatosporales</taxon>
        <taxon>Streptomycetaceae</taxon>
        <taxon>Streptomyces</taxon>
    </lineage>
</organism>